<dbReference type="InterPro" id="IPR050712">
    <property type="entry name" value="NAD(P)H-dep_reductase"/>
</dbReference>
<feature type="domain" description="NADPH-dependent FMN reductase-like" evidence="1">
    <location>
        <begin position="1"/>
        <end position="146"/>
    </location>
</feature>
<dbReference type="InterPro" id="IPR029039">
    <property type="entry name" value="Flavoprotein-like_sf"/>
</dbReference>
<dbReference type="Gene3D" id="3.40.50.360">
    <property type="match status" value="1"/>
</dbReference>
<accession>A0A1G7E1V5</accession>
<dbReference type="GO" id="GO:0016491">
    <property type="term" value="F:oxidoreductase activity"/>
    <property type="evidence" value="ECO:0007669"/>
    <property type="project" value="UniProtKB-KW"/>
</dbReference>
<dbReference type="EC" id="1.-.-.-" evidence="2"/>
<dbReference type="EMBL" id="JAWNFU010000002">
    <property type="protein sequence ID" value="MDY5153282.1"/>
    <property type="molecule type" value="Genomic_DNA"/>
</dbReference>
<reference evidence="3" key="1">
    <citation type="submission" date="2016-10" db="EMBL/GenBank/DDBJ databases">
        <authorList>
            <person name="de Groot N.N."/>
        </authorList>
    </citation>
    <scope>NUCLEOTIDE SEQUENCE [LARGE SCALE GENOMIC DNA]</scope>
    <source>
        <strain evidence="3">DSM 20639</strain>
    </source>
</reference>
<evidence type="ECO:0000313" key="3">
    <source>
        <dbReference type="EMBL" id="SDE57664.1"/>
    </source>
</evidence>
<evidence type="ECO:0000259" key="1">
    <source>
        <dbReference type="Pfam" id="PF03358"/>
    </source>
</evidence>
<dbReference type="RefSeq" id="WP_074663420.1">
    <property type="nucleotide sequence ID" value="NZ_FNAU01000014.1"/>
</dbReference>
<dbReference type="SUPFAM" id="SSF52218">
    <property type="entry name" value="Flavoproteins"/>
    <property type="match status" value="1"/>
</dbReference>
<gene>
    <name evidence="2" type="ORF">R6G71_04350</name>
    <name evidence="3" type="ORF">SAMN05421878_11435</name>
</gene>
<proteinExistence type="predicted"/>
<dbReference type="AlphaFoldDB" id="A0A1G7E1V5"/>
<dbReference type="Proteomes" id="UP001273799">
    <property type="component" value="Unassembled WGS sequence"/>
</dbReference>
<dbReference type="Proteomes" id="UP000182744">
    <property type="component" value="Unassembled WGS sequence"/>
</dbReference>
<organism evidence="3 4">
    <name type="scientific">Actinobaculum suis</name>
    <dbReference type="NCBI Taxonomy" id="1657"/>
    <lineage>
        <taxon>Bacteria</taxon>
        <taxon>Bacillati</taxon>
        <taxon>Actinomycetota</taxon>
        <taxon>Actinomycetes</taxon>
        <taxon>Actinomycetales</taxon>
        <taxon>Actinomycetaceae</taxon>
        <taxon>Actinobaculum</taxon>
    </lineage>
</organism>
<dbReference type="GO" id="GO:0010181">
    <property type="term" value="F:FMN binding"/>
    <property type="evidence" value="ECO:0007669"/>
    <property type="project" value="TreeGrafter"/>
</dbReference>
<dbReference type="PANTHER" id="PTHR30543:SF21">
    <property type="entry name" value="NAD(P)H-DEPENDENT FMN REDUCTASE LOT6"/>
    <property type="match status" value="1"/>
</dbReference>
<protein>
    <submittedName>
        <fullName evidence="3">Chromate reductase</fullName>
    </submittedName>
    <submittedName>
        <fullName evidence="2">NAD(P)H-dependent oxidoreductase</fullName>
        <ecNumber evidence="2">1.-.-.-</ecNumber>
    </submittedName>
</protein>
<dbReference type="GO" id="GO:0005829">
    <property type="term" value="C:cytosol"/>
    <property type="evidence" value="ECO:0007669"/>
    <property type="project" value="TreeGrafter"/>
</dbReference>
<name>A0A1G7E1V5_9ACTO</name>
<keyword evidence="4" id="KW-1185">Reference proteome</keyword>
<dbReference type="Pfam" id="PF03358">
    <property type="entry name" value="FMN_red"/>
    <property type="match status" value="1"/>
</dbReference>
<dbReference type="EMBL" id="FNAU01000014">
    <property type="protein sequence ID" value="SDE57664.1"/>
    <property type="molecule type" value="Genomic_DNA"/>
</dbReference>
<reference evidence="2" key="3">
    <citation type="submission" date="2023-10" db="EMBL/GenBank/DDBJ databases">
        <title>Whole Genome based description of the genera Actinobaculum and Actinotignum reveals a complex phylogenetic relationship within the species included in the genus Actinotignum.</title>
        <authorList>
            <person name="Jensen C.S."/>
            <person name="Dargis R."/>
            <person name="Kemp M."/>
            <person name="Christensen J.J."/>
        </authorList>
    </citation>
    <scope>NUCLEOTIDE SEQUENCE</scope>
    <source>
        <strain evidence="2">Actinobaculum_suis_CCUG19206T</strain>
    </source>
</reference>
<reference evidence="4" key="2">
    <citation type="submission" date="2016-10" db="EMBL/GenBank/DDBJ databases">
        <authorList>
            <person name="Varghese N."/>
        </authorList>
    </citation>
    <scope>NUCLEOTIDE SEQUENCE [LARGE SCALE GENOMIC DNA]</scope>
    <source>
        <strain evidence="4">DSM 20639</strain>
    </source>
</reference>
<keyword evidence="2" id="KW-0560">Oxidoreductase</keyword>
<evidence type="ECO:0000313" key="4">
    <source>
        <dbReference type="Proteomes" id="UP000182744"/>
    </source>
</evidence>
<sequence>MKIAYMVGSKAKDSINAGLARFWEKNAPEGVELIDLHVNDFDLYGRDVDANYPQWAKKYKQKLADADGLLIITPEHNRMPAASIMNAIEWASRPWGESVLTGKPVYVAGVSSSGIGTAVAQNHLRAALGFFNVKLLGQPEAYINNAVAQIQPDGTVDPGSEAFLRSLLQAFVDFVSAEQNK</sequence>
<dbReference type="PANTHER" id="PTHR30543">
    <property type="entry name" value="CHROMATE REDUCTASE"/>
    <property type="match status" value="1"/>
</dbReference>
<evidence type="ECO:0000313" key="2">
    <source>
        <dbReference type="EMBL" id="MDY5153282.1"/>
    </source>
</evidence>
<dbReference type="InterPro" id="IPR005025">
    <property type="entry name" value="FMN_Rdtase-like_dom"/>
</dbReference>